<feature type="domain" description="AB hydrolase-1" evidence="1">
    <location>
        <begin position="55"/>
        <end position="303"/>
    </location>
</feature>
<dbReference type="SUPFAM" id="SSF53474">
    <property type="entry name" value="alpha/beta-Hydrolases"/>
    <property type="match status" value="1"/>
</dbReference>
<keyword evidence="2" id="KW-0378">Hydrolase</keyword>
<dbReference type="InterPro" id="IPR050266">
    <property type="entry name" value="AB_hydrolase_sf"/>
</dbReference>
<dbReference type="Proteomes" id="UP000598775">
    <property type="component" value="Unassembled WGS sequence"/>
</dbReference>
<evidence type="ECO:0000313" key="3">
    <source>
        <dbReference type="Proteomes" id="UP000598775"/>
    </source>
</evidence>
<evidence type="ECO:0000313" key="2">
    <source>
        <dbReference type="EMBL" id="GGF32425.1"/>
    </source>
</evidence>
<dbReference type="GO" id="GO:0016020">
    <property type="term" value="C:membrane"/>
    <property type="evidence" value="ECO:0007669"/>
    <property type="project" value="TreeGrafter"/>
</dbReference>
<dbReference type="PANTHER" id="PTHR43798:SF33">
    <property type="entry name" value="HYDROLASE, PUTATIVE (AFU_ORTHOLOGUE AFUA_2G14860)-RELATED"/>
    <property type="match status" value="1"/>
</dbReference>
<protein>
    <submittedName>
        <fullName evidence="2">2-hydroxy-6-oxohepta-2,4-dienoate hydrolase</fullName>
    </submittedName>
</protein>
<dbReference type="GO" id="GO:0016787">
    <property type="term" value="F:hydrolase activity"/>
    <property type="evidence" value="ECO:0007669"/>
    <property type="project" value="UniProtKB-KW"/>
</dbReference>
<dbReference type="PANTHER" id="PTHR43798">
    <property type="entry name" value="MONOACYLGLYCEROL LIPASE"/>
    <property type="match status" value="1"/>
</dbReference>
<proteinExistence type="predicted"/>
<dbReference type="InterPro" id="IPR000639">
    <property type="entry name" value="Epox_hydrolase-like"/>
</dbReference>
<dbReference type="EMBL" id="BMGP01000005">
    <property type="protein sequence ID" value="GGF32425.1"/>
    <property type="molecule type" value="Genomic_DNA"/>
</dbReference>
<keyword evidence="3" id="KW-1185">Reference proteome</keyword>
<dbReference type="Gene3D" id="3.40.50.1820">
    <property type="entry name" value="alpha/beta hydrolase"/>
    <property type="match status" value="1"/>
</dbReference>
<reference evidence="2 3" key="1">
    <citation type="journal article" date="2014" name="Int. J. Syst. Evol. Microbiol.">
        <title>Complete genome sequence of Corynebacterium casei LMG S-19264T (=DSM 44701T), isolated from a smear-ripened cheese.</title>
        <authorList>
            <consortium name="US DOE Joint Genome Institute (JGI-PGF)"/>
            <person name="Walter F."/>
            <person name="Albersmeier A."/>
            <person name="Kalinowski J."/>
            <person name="Ruckert C."/>
        </authorList>
    </citation>
    <scope>NUCLEOTIDE SEQUENCE [LARGE SCALE GENOMIC DNA]</scope>
    <source>
        <strain evidence="2 3">CGMCC 1.12976</strain>
    </source>
</reference>
<gene>
    <name evidence="2" type="ORF">GCM10011399_26980</name>
</gene>
<dbReference type="AlphaFoldDB" id="A0A917BAS7"/>
<evidence type="ECO:0000259" key="1">
    <source>
        <dbReference type="Pfam" id="PF12697"/>
    </source>
</evidence>
<dbReference type="InterPro" id="IPR000073">
    <property type="entry name" value="AB_hydrolase_1"/>
</dbReference>
<dbReference type="PRINTS" id="PR00412">
    <property type="entry name" value="EPOXHYDRLASE"/>
</dbReference>
<dbReference type="InterPro" id="IPR029058">
    <property type="entry name" value="AB_hydrolase_fold"/>
</dbReference>
<dbReference type="PRINTS" id="PR00111">
    <property type="entry name" value="ABHYDROLASE"/>
</dbReference>
<dbReference type="Pfam" id="PF12697">
    <property type="entry name" value="Abhydrolase_6"/>
    <property type="match status" value="1"/>
</dbReference>
<accession>A0A917BAS7</accession>
<organism evidence="2 3">
    <name type="scientific">Subtercola lobariae</name>
    <dbReference type="NCBI Taxonomy" id="1588641"/>
    <lineage>
        <taxon>Bacteria</taxon>
        <taxon>Bacillati</taxon>
        <taxon>Actinomycetota</taxon>
        <taxon>Actinomycetes</taxon>
        <taxon>Micrococcales</taxon>
        <taxon>Microbacteriaceae</taxon>
        <taxon>Subtercola</taxon>
    </lineage>
</organism>
<name>A0A917BAS7_9MICO</name>
<sequence length="315" mass="33736">MFELELTAMIPPSPFEAQLAAKPLTRQSLAVRGGTTELWIYGPAGIHPDAAVTTILLVHGFRGDHHGLEPVAAQLQGYRVIVADLPGFGISTPLGAKHDITAYSAWLRELVDQLRSSGDIGSDFVVLGHSFGSIIVAAALADGLAATEVVLVNPIAAPALSGPRGILTRLAVFYYKVGAWLPQKLGFAWLRLSIVTRFISITMAKTKDSGLRRWIHSQHHQYFGAFSNRAVVVEAFEASVSNDVSEFAAQISPPTLLVAGDKDDITPVAAEERLAALIPDARLVVLAGVGHLIHYERPVEAAAAIETFLGEKRLA</sequence>
<comment type="caution">
    <text evidence="2">The sequence shown here is derived from an EMBL/GenBank/DDBJ whole genome shotgun (WGS) entry which is preliminary data.</text>
</comment>